<name>A0AAD8N312_9APIA</name>
<gene>
    <name evidence="1" type="ORF">POM88_013770</name>
</gene>
<dbReference type="InterPro" id="IPR036691">
    <property type="entry name" value="Endo/exonu/phosph_ase_sf"/>
</dbReference>
<protein>
    <recommendedName>
        <fullName evidence="3">Reverse transcriptase domain-containing protein</fullName>
    </recommendedName>
</protein>
<dbReference type="Proteomes" id="UP001237642">
    <property type="component" value="Unassembled WGS sequence"/>
</dbReference>
<organism evidence="1 2">
    <name type="scientific">Heracleum sosnowskyi</name>
    <dbReference type="NCBI Taxonomy" id="360622"/>
    <lineage>
        <taxon>Eukaryota</taxon>
        <taxon>Viridiplantae</taxon>
        <taxon>Streptophyta</taxon>
        <taxon>Embryophyta</taxon>
        <taxon>Tracheophyta</taxon>
        <taxon>Spermatophyta</taxon>
        <taxon>Magnoliopsida</taxon>
        <taxon>eudicotyledons</taxon>
        <taxon>Gunneridae</taxon>
        <taxon>Pentapetalae</taxon>
        <taxon>asterids</taxon>
        <taxon>campanulids</taxon>
        <taxon>Apiales</taxon>
        <taxon>Apiaceae</taxon>
        <taxon>Apioideae</taxon>
        <taxon>apioid superclade</taxon>
        <taxon>Tordylieae</taxon>
        <taxon>Tordyliinae</taxon>
        <taxon>Heracleum</taxon>
    </lineage>
</organism>
<evidence type="ECO:0000313" key="1">
    <source>
        <dbReference type="EMBL" id="KAK1394714.1"/>
    </source>
</evidence>
<dbReference type="PANTHER" id="PTHR31635:SF196">
    <property type="entry name" value="REVERSE TRANSCRIPTASE DOMAIN-CONTAINING PROTEIN-RELATED"/>
    <property type="match status" value="1"/>
</dbReference>
<comment type="caution">
    <text evidence="1">The sequence shown here is derived from an EMBL/GenBank/DDBJ whole genome shotgun (WGS) entry which is preliminary data.</text>
</comment>
<proteinExistence type="predicted"/>
<dbReference type="PANTHER" id="PTHR31635">
    <property type="entry name" value="REVERSE TRANSCRIPTASE DOMAIN-CONTAINING PROTEIN-RELATED"/>
    <property type="match status" value="1"/>
</dbReference>
<evidence type="ECO:0000313" key="2">
    <source>
        <dbReference type="Proteomes" id="UP001237642"/>
    </source>
</evidence>
<dbReference type="AlphaFoldDB" id="A0AAD8N312"/>
<sequence>MSWNLRGIGSKVTRRFVRESISDKDASILCLQETKCDNWSSMLRNSIWDDGTHGWLIQNSKGQSGGILTSWSKEIFICRGVAQELNWNWVQLESKKSGLFFNNVNVYAPQTIEGKRSLWDQLGKIKESVGSWKLLALHRKKSDHKRMFLKLESYDWGPKPLKVFNCWLKEEKLVSLLQDFWSKSSQDGKNLQVTLKEAKKIIKEWSKNFKDRTECEIRSLEESLDKDEPPNEPYQEQLAKRKELERLYDIRDDMLKQKSRTNWSLNGDRNTRYFHQVVQRRRKRNSITKILWQNNWISEPIPIKEAFLTHFLKLFGKDEEVKIFSLGSLVQPKLSTNESLSLERDISIEEIEYALNMSANDKAPGPDGFNMGCLKKFWPHLKIKIFQCFKSFMDTSVLPKGFNSSCISLIPKKENPELVTDYRPISLINSTTKLFTKVLATRLSEVIGKLVDVTQSAFTTRSSGSSCLSL</sequence>
<dbReference type="EMBL" id="JAUIZM010000003">
    <property type="protein sequence ID" value="KAK1394714.1"/>
    <property type="molecule type" value="Genomic_DNA"/>
</dbReference>
<dbReference type="Gene3D" id="3.60.10.10">
    <property type="entry name" value="Endonuclease/exonuclease/phosphatase"/>
    <property type="match status" value="1"/>
</dbReference>
<accession>A0AAD8N312</accession>
<dbReference type="SUPFAM" id="SSF56219">
    <property type="entry name" value="DNase I-like"/>
    <property type="match status" value="1"/>
</dbReference>
<reference evidence="1" key="1">
    <citation type="submission" date="2023-02" db="EMBL/GenBank/DDBJ databases">
        <title>Genome of toxic invasive species Heracleum sosnowskyi carries increased number of genes despite the absence of recent whole-genome duplications.</title>
        <authorList>
            <person name="Schelkunov M."/>
            <person name="Shtratnikova V."/>
            <person name="Makarenko M."/>
            <person name="Klepikova A."/>
            <person name="Omelchenko D."/>
            <person name="Novikova G."/>
            <person name="Obukhova E."/>
            <person name="Bogdanov V."/>
            <person name="Penin A."/>
            <person name="Logacheva M."/>
        </authorList>
    </citation>
    <scope>NUCLEOTIDE SEQUENCE</scope>
    <source>
        <strain evidence="1">Hsosn_3</strain>
        <tissue evidence="1">Leaf</tissue>
    </source>
</reference>
<evidence type="ECO:0008006" key="3">
    <source>
        <dbReference type="Google" id="ProtNLM"/>
    </source>
</evidence>
<reference evidence="1" key="2">
    <citation type="submission" date="2023-05" db="EMBL/GenBank/DDBJ databases">
        <authorList>
            <person name="Schelkunov M.I."/>
        </authorList>
    </citation>
    <scope>NUCLEOTIDE SEQUENCE</scope>
    <source>
        <strain evidence="1">Hsosn_3</strain>
        <tissue evidence="1">Leaf</tissue>
    </source>
</reference>
<keyword evidence="2" id="KW-1185">Reference proteome</keyword>